<dbReference type="PANTHER" id="PTHR30146">
    <property type="entry name" value="LACI-RELATED TRANSCRIPTIONAL REPRESSOR"/>
    <property type="match status" value="1"/>
</dbReference>
<gene>
    <name evidence="6" type="ORF">SD71_02285</name>
</gene>
<feature type="domain" description="HTH cro/C1-type" evidence="5">
    <location>
        <begin position="2"/>
        <end position="48"/>
    </location>
</feature>
<sequence>MKITIVEVAKRAGVSKTTVSRILNGNFGNATEETVMRVQRVIQELDYRPNSLAQGLKQVKTKVIGIILSNLLNPFWMRVLEGVEDTCRSRGYSLMICNSNDDPAIEEEHIRSFRLRQVDGIIINPTAVNSPLFQSLIGDRYPIVTINRKITDLAIDSVVMNNVSGAQAAVEHLIAQGRKRVAFLVYPMQGVSPRVERFEGYKKALSNHGIEIQAEMFHEIEEKKGEVQKLVKHLLTSENRPDAIFSTNNMMSLEVLAAIKETGLRIPQDIALVGYDETVWSQHLNPPLTTVRQPAMQMGQLATERIIELINSTEIKEPQMTVLEPELIIRESSSGTALAT</sequence>
<dbReference type="Proteomes" id="UP000054526">
    <property type="component" value="Unassembled WGS sequence"/>
</dbReference>
<dbReference type="InterPro" id="IPR001387">
    <property type="entry name" value="Cro/C1-type_HTH"/>
</dbReference>
<name>A0ABR5A8U3_9BACL</name>
<evidence type="ECO:0000259" key="4">
    <source>
        <dbReference type="PROSITE" id="PS50932"/>
    </source>
</evidence>
<keyword evidence="2" id="KW-0238">DNA-binding</keyword>
<evidence type="ECO:0000256" key="3">
    <source>
        <dbReference type="ARBA" id="ARBA00023163"/>
    </source>
</evidence>
<dbReference type="InterPro" id="IPR028082">
    <property type="entry name" value="Peripla_BP_I"/>
</dbReference>
<dbReference type="PROSITE" id="PS50943">
    <property type="entry name" value="HTH_CROC1"/>
    <property type="match status" value="1"/>
</dbReference>
<dbReference type="Gene3D" id="1.10.260.40">
    <property type="entry name" value="lambda repressor-like DNA-binding domains"/>
    <property type="match status" value="1"/>
</dbReference>
<dbReference type="EMBL" id="JXAL01000001">
    <property type="protein sequence ID" value="KIL37484.1"/>
    <property type="molecule type" value="Genomic_DNA"/>
</dbReference>
<dbReference type="InterPro" id="IPR000843">
    <property type="entry name" value="HTH_LacI"/>
</dbReference>
<protein>
    <submittedName>
        <fullName evidence="6">Transcriptional regulator</fullName>
    </submittedName>
</protein>
<dbReference type="SUPFAM" id="SSF53822">
    <property type="entry name" value="Periplasmic binding protein-like I"/>
    <property type="match status" value="1"/>
</dbReference>
<dbReference type="PRINTS" id="PR00036">
    <property type="entry name" value="HTHLACI"/>
</dbReference>
<dbReference type="CDD" id="cd19977">
    <property type="entry name" value="PBP1_EndR-like"/>
    <property type="match status" value="1"/>
</dbReference>
<evidence type="ECO:0000313" key="6">
    <source>
        <dbReference type="EMBL" id="KIL37484.1"/>
    </source>
</evidence>
<dbReference type="SUPFAM" id="SSF47413">
    <property type="entry name" value="lambda repressor-like DNA-binding domains"/>
    <property type="match status" value="1"/>
</dbReference>
<dbReference type="SMART" id="SM00354">
    <property type="entry name" value="HTH_LACI"/>
    <property type="match status" value="1"/>
</dbReference>
<dbReference type="PROSITE" id="PS50932">
    <property type="entry name" value="HTH_LACI_2"/>
    <property type="match status" value="1"/>
</dbReference>
<comment type="caution">
    <text evidence="6">The sequence shown here is derived from an EMBL/GenBank/DDBJ whole genome shotgun (WGS) entry which is preliminary data.</text>
</comment>
<keyword evidence="7" id="KW-1185">Reference proteome</keyword>
<dbReference type="InterPro" id="IPR046335">
    <property type="entry name" value="LacI/GalR-like_sensor"/>
</dbReference>
<evidence type="ECO:0000313" key="7">
    <source>
        <dbReference type="Proteomes" id="UP000054526"/>
    </source>
</evidence>
<dbReference type="CDD" id="cd01392">
    <property type="entry name" value="HTH_LacI"/>
    <property type="match status" value="1"/>
</dbReference>
<evidence type="ECO:0000256" key="2">
    <source>
        <dbReference type="ARBA" id="ARBA00023125"/>
    </source>
</evidence>
<dbReference type="Pfam" id="PF00356">
    <property type="entry name" value="LacI"/>
    <property type="match status" value="1"/>
</dbReference>
<dbReference type="RefSeq" id="WP_041058991.1">
    <property type="nucleotide sequence ID" value="NZ_JXAL01000001.1"/>
</dbReference>
<accession>A0ABR5A8U3</accession>
<proteinExistence type="predicted"/>
<dbReference type="Gene3D" id="3.40.50.2300">
    <property type="match status" value="2"/>
</dbReference>
<keyword evidence="1" id="KW-0805">Transcription regulation</keyword>
<reference evidence="6 7" key="1">
    <citation type="submission" date="2014-12" db="EMBL/GenBank/DDBJ databases">
        <title>Draft genome sequence of Cohnella kolymensis strain B-2846.</title>
        <authorList>
            <person name="Karlyshev A.V."/>
            <person name="Kudryashova E.B."/>
        </authorList>
    </citation>
    <scope>NUCLEOTIDE SEQUENCE [LARGE SCALE GENOMIC DNA]</scope>
    <source>
        <strain evidence="6 7">VKM B-2846</strain>
    </source>
</reference>
<dbReference type="Pfam" id="PF13377">
    <property type="entry name" value="Peripla_BP_3"/>
    <property type="match status" value="1"/>
</dbReference>
<evidence type="ECO:0000259" key="5">
    <source>
        <dbReference type="PROSITE" id="PS50943"/>
    </source>
</evidence>
<organism evidence="6 7">
    <name type="scientific">Cohnella kolymensis</name>
    <dbReference type="NCBI Taxonomy" id="1590652"/>
    <lineage>
        <taxon>Bacteria</taxon>
        <taxon>Bacillati</taxon>
        <taxon>Bacillota</taxon>
        <taxon>Bacilli</taxon>
        <taxon>Bacillales</taxon>
        <taxon>Paenibacillaceae</taxon>
        <taxon>Cohnella</taxon>
    </lineage>
</organism>
<dbReference type="PANTHER" id="PTHR30146:SF154">
    <property type="entry name" value="TRANSCRIPTION REGULATOR, MEMBER OF GALR FAMILY"/>
    <property type="match status" value="1"/>
</dbReference>
<evidence type="ECO:0000256" key="1">
    <source>
        <dbReference type="ARBA" id="ARBA00023015"/>
    </source>
</evidence>
<feature type="domain" description="HTH lacI-type" evidence="4">
    <location>
        <begin position="3"/>
        <end position="58"/>
    </location>
</feature>
<dbReference type="PROSITE" id="PS00356">
    <property type="entry name" value="HTH_LACI_1"/>
    <property type="match status" value="1"/>
</dbReference>
<dbReference type="InterPro" id="IPR010982">
    <property type="entry name" value="Lambda_DNA-bd_dom_sf"/>
</dbReference>
<keyword evidence="3" id="KW-0804">Transcription</keyword>